<dbReference type="VEuPathDB" id="PlasmoDB:PRG01_1322800"/>
<feature type="compositionally biased region" description="Basic and acidic residues" evidence="2">
    <location>
        <begin position="416"/>
        <end position="451"/>
    </location>
</feature>
<feature type="region of interest" description="Disordered" evidence="2">
    <location>
        <begin position="857"/>
        <end position="935"/>
    </location>
</feature>
<proteinExistence type="predicted"/>
<feature type="compositionally biased region" description="Low complexity" evidence="2">
    <location>
        <begin position="481"/>
        <end position="507"/>
    </location>
</feature>
<feature type="compositionally biased region" description="Polar residues" evidence="2">
    <location>
        <begin position="922"/>
        <end position="933"/>
    </location>
</feature>
<dbReference type="Proteomes" id="UP000027581">
    <property type="component" value="Unassembled WGS sequence"/>
</dbReference>
<feature type="compositionally biased region" description="Basic and acidic residues" evidence="2">
    <location>
        <begin position="513"/>
        <end position="533"/>
    </location>
</feature>
<evidence type="ECO:0000256" key="2">
    <source>
        <dbReference type="SAM" id="MobiDB-lite"/>
    </source>
</evidence>
<feature type="compositionally biased region" description="Acidic residues" evidence="2">
    <location>
        <begin position="456"/>
        <end position="469"/>
    </location>
</feature>
<reference evidence="3" key="2">
    <citation type="submission" date="2014-05" db="EMBL/GenBank/DDBJ databases">
        <title>The genome sequences of chimpanzee malaria parasites reveal the path to human adaptation.</title>
        <authorList>
            <person name="Otto T.D."/>
            <person name="Rayner J.C."/>
            <person name="Boehme U."/>
            <person name="Pain A."/>
            <person name="Spottiswoode N."/>
            <person name="Sanders M."/>
            <person name="Quail M."/>
            <person name="Ollomo B."/>
            <person name="Renaud F."/>
            <person name="Thomas A.W."/>
            <person name="Prugnolle F."/>
            <person name="Conway D.J."/>
            <person name="Newbold C."/>
            <person name="Berriman M."/>
        </authorList>
    </citation>
    <scope>NUCLEOTIDE SEQUENCE [LARGE SCALE GENOMIC DNA]</scope>
    <source>
        <strain evidence="3">CDC</strain>
    </source>
</reference>
<keyword evidence="4" id="KW-1185">Reference proteome</keyword>
<reference evidence="3" key="1">
    <citation type="submission" date="2014-01" db="EMBL/GenBank/DDBJ databases">
        <authorList>
            <person name="Aslett M."/>
        </authorList>
    </citation>
    <scope>NUCLEOTIDE SEQUENCE</scope>
    <source>
        <strain evidence="3">CDC</strain>
    </source>
</reference>
<feature type="coiled-coil region" evidence="1">
    <location>
        <begin position="7"/>
        <end position="242"/>
    </location>
</feature>
<name>A0A060RX81_PLARE</name>
<feature type="compositionally biased region" description="Low complexity" evidence="2">
    <location>
        <begin position="385"/>
        <end position="395"/>
    </location>
</feature>
<dbReference type="VEuPathDB" id="PlasmoDB:PRCDC_1319700"/>
<dbReference type="PhylomeDB" id="A0A060RX81"/>
<feature type="region of interest" description="Disordered" evidence="2">
    <location>
        <begin position="370"/>
        <end position="535"/>
    </location>
</feature>
<feature type="compositionally biased region" description="Basic residues" evidence="2">
    <location>
        <begin position="396"/>
        <end position="415"/>
    </location>
</feature>
<evidence type="ECO:0000256" key="1">
    <source>
        <dbReference type="SAM" id="Coils"/>
    </source>
</evidence>
<keyword evidence="1" id="KW-0175">Coiled coil</keyword>
<dbReference type="EMBL" id="HG810774">
    <property type="protein sequence ID" value="CDO66001.1"/>
    <property type="molecule type" value="Genomic_DNA"/>
</dbReference>
<gene>
    <name evidence="3" type="ORF">PRCDC_1319700</name>
</gene>
<feature type="compositionally biased region" description="Polar residues" evidence="2">
    <location>
        <begin position="370"/>
        <end position="384"/>
    </location>
</feature>
<feature type="compositionally biased region" description="Polar residues" evidence="2">
    <location>
        <begin position="859"/>
        <end position="877"/>
    </location>
</feature>
<evidence type="ECO:0000313" key="3">
    <source>
        <dbReference type="EMBL" id="CDO66001.1"/>
    </source>
</evidence>
<organism evidence="3 4">
    <name type="scientific">Plasmodium reichenowi</name>
    <dbReference type="NCBI Taxonomy" id="5854"/>
    <lineage>
        <taxon>Eukaryota</taxon>
        <taxon>Sar</taxon>
        <taxon>Alveolata</taxon>
        <taxon>Apicomplexa</taxon>
        <taxon>Aconoidasida</taxon>
        <taxon>Haemosporida</taxon>
        <taxon>Plasmodiidae</taxon>
        <taxon>Plasmodium</taxon>
        <taxon>Plasmodium (Laverania)</taxon>
    </lineage>
</organism>
<feature type="compositionally biased region" description="Basic and acidic residues" evidence="2">
    <location>
        <begin position="895"/>
        <end position="906"/>
    </location>
</feature>
<sequence>MEERNVLEYAELIIDRQRDKINELEKKLEELRSSSEELQKNVIKNDEENKTLRLELNRRNDNDMILSMQMNKENELLEKMNFLEKQILKRDTLLEELKNLIKKRKYEYELLLEEKDNLKNTINTLRNDLYENRKNEKLKEQEVIHNEKENEKFLNLYKNNNEELNITKRCLIQIESELNVYKKQNENQKNEIQKLYRIITCMNREKTLMPPLVLALQNEYNIRTTLTNKKEYSAQIKDIQDEDSTYINSTKNNKKKLTTLSPIYNKINQDKGKRYDDDDIQSIYDNNEGQDKKNIIQNSDKKGVSKLNFIQLQEQTNLYNKILQILNNLQDKNWKDDNKSNFFFFSSMLLHYCKNSSIHKSTYEINISSDHSNSDTAQSVDTFDNSSASHFSYSSSRRRRNHSKTINHKKKNKKYSKLENTKEGNKLDGPLNKKDGKNEKMKNKNYRKDNNLSESEINENSDDNIDDSDYSTNFQKNKMGTDSSSSDTDTETHTNSMINMNSNTTTNNEDDNYFDKDNNKINSKEPYPREDKNGYVIDNINKNKHRNNKKMNLEKERKFLLNPSNYTERFIGVTSKQMYIYNDKCDDEPEYVLRIENLKNIKILYNNQIYALEYMSFNNMIEKHYIFIKNYDKCIQMFYALQYAGFIKTDMKNFMQRRDYEQDNIMNNNIPYGNMYPYEQMERNINLPIENEQMKKKISSKKRKEKINYQDEEEFREQQDYTSIKELDNTTNIIRVNIFTPNGVDKNGNNIPYLSNDILLKAYIYDNILLFTNFVEDNNKYFLECDKYYMKYKNGKFILYFNDFRDQHVVIPQNKDENNILCNMLYKMKWKNIYNEKNINDLQISNDGNIEDERIKGSHMSSHTSNRNISGIKSNIHNSHHNSKDIYDNKSSNIYEKDKDNKKSNKDLSSSNQSNHIIGSRKNGSTSNVSNISDENEGNNFFIKDNVLYISKNGKCFKNDLSNVNEENAFRFETNDLIVIRNDELKELTFMKNKENRNADTYVFDYTKKEKYDQLVFELRKHNFNITSMNTYEKLKNETSSQKEENDSIISSLDAKSASQLSKKGMVKDKMMENNQVVVIEKGMLSIYKHYGNEGSVPIIKFTCDFCDVQANEQNGEIIIKDTSKDSSERIVLDCLNKTEFNRWKTALCFGGFLKGEHMNNTYMNLKKHIFSINIFDNYYVKNLIKVENNCLNIYPNDKFIKPLFSFDKEKVELVLMPELRKIRIYIQRDTIYEQRYDITMSLARDYLKIKDDILKSNFHMLNQKKTHKIKKPFILCKKNIIAIHKDKYNLKPELLLERKNCMVKIDKNNSSISFLIKSQVDKNVNQIKTIKLANLVNFNKWMVTLKLASFIPAAIDYEDNISFPSITFGHTCPEAISLIKRRSSLMDFFKIKLKKKAPQAKKPKAMLSKRPPT</sequence>
<protein>
    <recommendedName>
        <fullName evidence="5">PH domain-containing protein</fullName>
    </recommendedName>
</protein>
<evidence type="ECO:0000313" key="4">
    <source>
        <dbReference type="Proteomes" id="UP000027581"/>
    </source>
</evidence>
<evidence type="ECO:0008006" key="5">
    <source>
        <dbReference type="Google" id="ProtNLM"/>
    </source>
</evidence>
<accession>A0A060RX81</accession>